<organism evidence="1">
    <name type="scientific">Opuntia streptacantha</name>
    <name type="common">Prickly pear cactus</name>
    <name type="synonym">Opuntia cardona</name>
    <dbReference type="NCBI Taxonomy" id="393608"/>
    <lineage>
        <taxon>Eukaryota</taxon>
        <taxon>Viridiplantae</taxon>
        <taxon>Streptophyta</taxon>
        <taxon>Embryophyta</taxon>
        <taxon>Tracheophyta</taxon>
        <taxon>Spermatophyta</taxon>
        <taxon>Magnoliopsida</taxon>
        <taxon>eudicotyledons</taxon>
        <taxon>Gunneridae</taxon>
        <taxon>Pentapetalae</taxon>
        <taxon>Caryophyllales</taxon>
        <taxon>Cactineae</taxon>
        <taxon>Cactaceae</taxon>
        <taxon>Opuntioideae</taxon>
        <taxon>Opuntia</taxon>
    </lineage>
</organism>
<reference evidence="1" key="2">
    <citation type="submission" date="2020-07" db="EMBL/GenBank/DDBJ databases">
        <authorList>
            <person name="Vera ALvarez R."/>
            <person name="Arias-Moreno D.M."/>
            <person name="Jimenez-Jacinto V."/>
            <person name="Jimenez-Bremont J.F."/>
            <person name="Swaminathan K."/>
            <person name="Moose S.P."/>
            <person name="Guerrero-Gonzalez M.L."/>
            <person name="Marino-Ramirez L."/>
            <person name="Landsman D."/>
            <person name="Rodriguez-Kessler M."/>
            <person name="Delgado-Sanchez P."/>
        </authorList>
    </citation>
    <scope>NUCLEOTIDE SEQUENCE</scope>
    <source>
        <tissue evidence="1">Cladode</tissue>
    </source>
</reference>
<sequence length="107" mass="11645">MFWISDGSTPVRFLLDKWSSVIRGGALELQTTHSQWAGLQGSPSSCVPRPPGTMALIALRAITSWASALEAICTYLLISMALRIGPLVESGVFTNENDRTKSKVTFM</sequence>
<evidence type="ECO:0000313" key="1">
    <source>
        <dbReference type="EMBL" id="MBA4643204.1"/>
    </source>
</evidence>
<accession>A0A7C9DNQ7</accession>
<dbReference type="AlphaFoldDB" id="A0A7C9DNQ7"/>
<reference evidence="1" key="1">
    <citation type="journal article" date="2013" name="J. Plant Res.">
        <title>Effect of fungi and light on seed germination of three Opuntia species from semiarid lands of central Mexico.</title>
        <authorList>
            <person name="Delgado-Sanchez P."/>
            <person name="Jimenez-Bremont J.F."/>
            <person name="Guerrero-Gonzalez Mde L."/>
            <person name="Flores J."/>
        </authorList>
    </citation>
    <scope>NUCLEOTIDE SEQUENCE</scope>
    <source>
        <tissue evidence="1">Cladode</tissue>
    </source>
</reference>
<name>A0A7C9DNQ7_OPUST</name>
<proteinExistence type="predicted"/>
<protein>
    <submittedName>
        <fullName evidence="1">Uncharacterized protein</fullName>
    </submittedName>
</protein>
<dbReference type="EMBL" id="GISG01132397">
    <property type="protein sequence ID" value="MBA4643204.1"/>
    <property type="molecule type" value="Transcribed_RNA"/>
</dbReference>